<proteinExistence type="predicted"/>
<protein>
    <submittedName>
        <fullName evidence="2">Twin-arginine translocation pathway signal protein</fullName>
    </submittedName>
</protein>
<dbReference type="Pfam" id="PF04366">
    <property type="entry name" value="Ysc84"/>
    <property type="match status" value="1"/>
</dbReference>
<comment type="caution">
    <text evidence="2">The sequence shown here is derived from an EMBL/GenBank/DDBJ whole genome shotgun (WGS) entry which is preliminary data.</text>
</comment>
<sequence length="192" mass="20528">MRRVSVLPVKFHGWLWASLFLWVAGFCMATQARAESAADISRDARAALERLYQQEPKTRVLGEKAVAVLVFPSILKGGLLVGAESGDGALIRHGKVQAYYNITAVSFGLQAGAQKFGYALFFMNEAALKFLDQSDGWSLGSGPTLVMVDESYAASITTTTLTQDVYAVPFGGQGLMAGVGLQGSKITSLNLN</sequence>
<reference evidence="2 3" key="1">
    <citation type="submission" date="2018-01" db="EMBL/GenBank/DDBJ databases">
        <title>The draft genome of an aniline degradation strain ANB-1.</title>
        <authorList>
            <person name="Zhang L."/>
            <person name="Jiang J."/>
        </authorList>
    </citation>
    <scope>NUCLEOTIDE SEQUENCE [LARGE SCALE GENOMIC DNA]</scope>
    <source>
        <strain evidence="2 3">ANB-1</strain>
    </source>
</reference>
<dbReference type="EMBL" id="POQS01000001">
    <property type="protein sequence ID" value="PND35098.1"/>
    <property type="molecule type" value="Genomic_DNA"/>
</dbReference>
<evidence type="ECO:0000313" key="2">
    <source>
        <dbReference type="EMBL" id="PND35098.1"/>
    </source>
</evidence>
<dbReference type="Proteomes" id="UP000235994">
    <property type="component" value="Unassembled WGS sequence"/>
</dbReference>
<dbReference type="AlphaFoldDB" id="A0A2N8KNS3"/>
<dbReference type="InterPro" id="IPR007461">
    <property type="entry name" value="Ysc84_actin-binding"/>
</dbReference>
<keyword evidence="3" id="KW-1185">Reference proteome</keyword>
<evidence type="ECO:0000259" key="1">
    <source>
        <dbReference type="Pfam" id="PF04366"/>
    </source>
</evidence>
<accession>A0A2N8KNS3</accession>
<name>A0A2N8KNS3_9BURK</name>
<feature type="domain" description="Ysc84 actin-binding" evidence="1">
    <location>
        <begin position="104"/>
        <end position="187"/>
    </location>
</feature>
<gene>
    <name evidence="2" type="ORF">C1I89_01490</name>
</gene>
<organism evidence="2 3">
    <name type="scientific">Achromobacter pulmonis</name>
    <dbReference type="NCBI Taxonomy" id="1389932"/>
    <lineage>
        <taxon>Bacteria</taxon>
        <taxon>Pseudomonadati</taxon>
        <taxon>Pseudomonadota</taxon>
        <taxon>Betaproteobacteria</taxon>
        <taxon>Burkholderiales</taxon>
        <taxon>Alcaligenaceae</taxon>
        <taxon>Achromobacter</taxon>
    </lineage>
</organism>
<evidence type="ECO:0000313" key="3">
    <source>
        <dbReference type="Proteomes" id="UP000235994"/>
    </source>
</evidence>